<dbReference type="SUPFAM" id="SSF55729">
    <property type="entry name" value="Acyl-CoA N-acyltransferases (Nat)"/>
    <property type="match status" value="1"/>
</dbReference>
<organism evidence="4 5">
    <name type="scientific">Nesterenkonia xinjiangensis</name>
    <dbReference type="NCBI Taxonomy" id="225327"/>
    <lineage>
        <taxon>Bacteria</taxon>
        <taxon>Bacillati</taxon>
        <taxon>Actinomycetota</taxon>
        <taxon>Actinomycetes</taxon>
        <taxon>Micrococcales</taxon>
        <taxon>Micrococcaceae</taxon>
        <taxon>Nesterenkonia</taxon>
    </lineage>
</organism>
<evidence type="ECO:0000259" key="3">
    <source>
        <dbReference type="PROSITE" id="PS51186"/>
    </source>
</evidence>
<dbReference type="PANTHER" id="PTHR13947">
    <property type="entry name" value="GNAT FAMILY N-ACETYLTRANSFERASE"/>
    <property type="match status" value="1"/>
</dbReference>
<dbReference type="CDD" id="cd04301">
    <property type="entry name" value="NAT_SF"/>
    <property type="match status" value="1"/>
</dbReference>
<evidence type="ECO:0000313" key="5">
    <source>
        <dbReference type="Proteomes" id="UP000535437"/>
    </source>
</evidence>
<keyword evidence="5" id="KW-1185">Reference proteome</keyword>
<dbReference type="Gene3D" id="3.40.630.30">
    <property type="match status" value="1"/>
</dbReference>
<dbReference type="EMBL" id="JACCFY010000001">
    <property type="protein sequence ID" value="NYJ77298.1"/>
    <property type="molecule type" value="Genomic_DNA"/>
</dbReference>
<dbReference type="PROSITE" id="PS51186">
    <property type="entry name" value="GNAT"/>
    <property type="match status" value="1"/>
</dbReference>
<evidence type="ECO:0000256" key="2">
    <source>
        <dbReference type="SAM" id="MobiDB-lite"/>
    </source>
</evidence>
<feature type="domain" description="N-acetyltransferase" evidence="3">
    <location>
        <begin position="31"/>
        <end position="187"/>
    </location>
</feature>
<keyword evidence="1" id="KW-0808">Transferase</keyword>
<reference evidence="4 5" key="1">
    <citation type="submission" date="2020-07" db="EMBL/GenBank/DDBJ databases">
        <title>Sequencing the genomes of 1000 actinobacteria strains.</title>
        <authorList>
            <person name="Klenk H.-P."/>
        </authorList>
    </citation>
    <scope>NUCLEOTIDE SEQUENCE [LARGE SCALE GENOMIC DNA]</scope>
    <source>
        <strain evidence="4 5">DSM 15475</strain>
    </source>
</reference>
<comment type="caution">
    <text evidence="4">The sequence shown here is derived from an EMBL/GenBank/DDBJ whole genome shotgun (WGS) entry which is preliminary data.</text>
</comment>
<dbReference type="Pfam" id="PF00583">
    <property type="entry name" value="Acetyltransf_1"/>
    <property type="match status" value="1"/>
</dbReference>
<dbReference type="Proteomes" id="UP000535437">
    <property type="component" value="Unassembled WGS sequence"/>
</dbReference>
<proteinExistence type="predicted"/>
<dbReference type="AlphaFoldDB" id="A0A7Z0K919"/>
<dbReference type="PANTHER" id="PTHR13947:SF37">
    <property type="entry name" value="LD18367P"/>
    <property type="match status" value="1"/>
</dbReference>
<sequence>MTGQLTGEDHTPRVPAEPGTGAAASAPRADVVIRPARAEEHDRIAEITLGAYVEGGHLPPDDPYTAQLTDVASRAAHGELLVAEVDGVAAASTVIARPGDELAELAGPGEMEFRMLAVAPEFQGRGIARTLVRYLIRRAEAEEAENLVLCSLVSMTAAHALYRSEGFVEAPARDLVITREVHGKDARFPTFVRPVAG</sequence>
<dbReference type="RefSeq" id="WP_179540802.1">
    <property type="nucleotide sequence ID" value="NZ_BAAALL010000004.1"/>
</dbReference>
<feature type="region of interest" description="Disordered" evidence="2">
    <location>
        <begin position="1"/>
        <end position="30"/>
    </location>
</feature>
<dbReference type="InterPro" id="IPR000182">
    <property type="entry name" value="GNAT_dom"/>
</dbReference>
<dbReference type="InterPro" id="IPR050769">
    <property type="entry name" value="NAT_camello-type"/>
</dbReference>
<gene>
    <name evidence="4" type="ORF">HNR09_000709</name>
</gene>
<keyword evidence="4" id="KW-0689">Ribosomal protein</keyword>
<keyword evidence="4" id="KW-0687">Ribonucleoprotein</keyword>
<dbReference type="InterPro" id="IPR016181">
    <property type="entry name" value="Acyl_CoA_acyltransferase"/>
</dbReference>
<evidence type="ECO:0000313" key="4">
    <source>
        <dbReference type="EMBL" id="NYJ77298.1"/>
    </source>
</evidence>
<accession>A0A7Z0K919</accession>
<protein>
    <submittedName>
        <fullName evidence="4">Ribosomal protein S18 acetylase RimI-like enzyme</fullName>
    </submittedName>
</protein>
<dbReference type="GO" id="GO:0008080">
    <property type="term" value="F:N-acetyltransferase activity"/>
    <property type="evidence" value="ECO:0007669"/>
    <property type="project" value="InterPro"/>
</dbReference>
<dbReference type="GO" id="GO:0005840">
    <property type="term" value="C:ribosome"/>
    <property type="evidence" value="ECO:0007669"/>
    <property type="project" value="UniProtKB-KW"/>
</dbReference>
<evidence type="ECO:0000256" key="1">
    <source>
        <dbReference type="ARBA" id="ARBA00022679"/>
    </source>
</evidence>
<name>A0A7Z0K919_9MICC</name>